<proteinExistence type="inferred from homology"/>
<dbReference type="PANTHER" id="PTHR43570">
    <property type="entry name" value="ALDEHYDE DEHYDROGENASE"/>
    <property type="match status" value="1"/>
</dbReference>
<feature type="region of interest" description="Disordered" evidence="5">
    <location>
        <begin position="362"/>
        <end position="381"/>
    </location>
</feature>
<dbReference type="Ensembl" id="ENSPSNT00000019334.1">
    <property type="protein sequence ID" value="ENSPSNP00000017157.1"/>
    <property type="gene ID" value="ENSPSNG00000012373.1"/>
</dbReference>
<comment type="similarity">
    <text evidence="1 4">Belongs to the aldehyde dehydrogenase family.</text>
</comment>
<accession>A0A8C9C6G6</accession>
<dbReference type="PROSITE" id="PS00070">
    <property type="entry name" value="ALDEHYDE_DEHYDR_CYS"/>
    <property type="match status" value="1"/>
</dbReference>
<dbReference type="InterPro" id="IPR012394">
    <property type="entry name" value="Aldehyde_DH_NAD(P)"/>
</dbReference>
<dbReference type="GeneTree" id="ENSGT00940000155904"/>
<gene>
    <name evidence="7" type="primary">ALDH3B2</name>
</gene>
<sequence>MLLDSEDDSRPHTEKERQRNRDAERQTDRQRGRGNGTVSWPQLGCSERFLAQGPGSSPPEALLGSSFPPPYPIPLHSQPHWGSLGRQAKAQMGSRPQSAVPQLMPLDSAFIRKEPLGPGLIIAPWNYPRTYPWYCALEVSESTEKVLAEVLPRYLAQLLCRGAGRAEETGQLLEHKFDYILFTRGPRVGKVVMAAAAEHLTPVTLELGGKNPCYVDDNCDPQTVANRVAFFRYFNAGQTCVAPDYILCSPEMQARLLPALQSAITRFYGEDPQSSPDLGRIISEKNFQRLRRLLSCGRVAIGGQSDESDRYIAPTVLVGVQETEPVMREEIFGPILPIMNVRSLDEPLALYAFSNSSQVGLDRGGSNRGAQKGETGHLPFPGPLVRVNNSGMGSYHSKFSSDAFSHHRACLLSPSGLEKLKDIRYSPFSACKQQLLSWALGNQRCILL</sequence>
<dbReference type="Gene3D" id="3.40.605.10">
    <property type="entry name" value="Aldehyde Dehydrogenase, Chain A, domain 1"/>
    <property type="match status" value="1"/>
</dbReference>
<reference evidence="7" key="2">
    <citation type="submission" date="2025-08" db="UniProtKB">
        <authorList>
            <consortium name="Ensembl"/>
        </authorList>
    </citation>
    <scope>IDENTIFICATION</scope>
</reference>
<keyword evidence="8" id="KW-1185">Reference proteome</keyword>
<feature type="region of interest" description="Disordered" evidence="5">
    <location>
        <begin position="1"/>
        <end position="96"/>
    </location>
</feature>
<protein>
    <submittedName>
        <fullName evidence="7">Aldehyde dehydrogenase 3 family member B2</fullName>
    </submittedName>
</protein>
<evidence type="ECO:0000313" key="7">
    <source>
        <dbReference type="Ensembl" id="ENSPSNP00000017157.1"/>
    </source>
</evidence>
<feature type="domain" description="Aldehyde dehydrogenase" evidence="6">
    <location>
        <begin position="151"/>
        <end position="362"/>
    </location>
</feature>
<dbReference type="PROSITE" id="PS00687">
    <property type="entry name" value="ALDEHYDE_DEHYDR_GLU"/>
    <property type="match status" value="1"/>
</dbReference>
<dbReference type="Pfam" id="PF00171">
    <property type="entry name" value="Aldedh"/>
    <property type="match status" value="1"/>
</dbReference>
<dbReference type="GO" id="GO:0004029">
    <property type="term" value="F:aldehyde dehydrogenase (NAD+) activity"/>
    <property type="evidence" value="ECO:0007669"/>
    <property type="project" value="TreeGrafter"/>
</dbReference>
<evidence type="ECO:0000313" key="8">
    <source>
        <dbReference type="Proteomes" id="UP000694554"/>
    </source>
</evidence>
<dbReference type="GO" id="GO:0004028">
    <property type="term" value="F:3-chloroallyl aldehyde dehydrogenase activity"/>
    <property type="evidence" value="ECO:0007669"/>
    <property type="project" value="TreeGrafter"/>
</dbReference>
<dbReference type="Proteomes" id="UP000694554">
    <property type="component" value="Chromosome 8"/>
</dbReference>
<dbReference type="InterPro" id="IPR029510">
    <property type="entry name" value="Ald_DH_CS_GLU"/>
</dbReference>
<reference evidence="7" key="3">
    <citation type="submission" date="2025-09" db="UniProtKB">
        <authorList>
            <consortium name="Ensembl"/>
        </authorList>
    </citation>
    <scope>IDENTIFICATION</scope>
</reference>
<evidence type="ECO:0000256" key="1">
    <source>
        <dbReference type="ARBA" id="ARBA00009986"/>
    </source>
</evidence>
<evidence type="ECO:0000256" key="4">
    <source>
        <dbReference type="RuleBase" id="RU003345"/>
    </source>
</evidence>
<dbReference type="InterPro" id="IPR016163">
    <property type="entry name" value="Ald_DH_C"/>
</dbReference>
<dbReference type="AlphaFoldDB" id="A0A8C9C6G6"/>
<dbReference type="InterPro" id="IPR016160">
    <property type="entry name" value="Ald_DH_CS_CYS"/>
</dbReference>
<organism evidence="7 8">
    <name type="scientific">Phocoena sinus</name>
    <name type="common">Vaquita</name>
    <dbReference type="NCBI Taxonomy" id="42100"/>
    <lineage>
        <taxon>Eukaryota</taxon>
        <taxon>Metazoa</taxon>
        <taxon>Chordata</taxon>
        <taxon>Craniata</taxon>
        <taxon>Vertebrata</taxon>
        <taxon>Euteleostomi</taxon>
        <taxon>Mammalia</taxon>
        <taxon>Eutheria</taxon>
        <taxon>Laurasiatheria</taxon>
        <taxon>Artiodactyla</taxon>
        <taxon>Whippomorpha</taxon>
        <taxon>Cetacea</taxon>
        <taxon>Odontoceti</taxon>
        <taxon>Phocoenidae</taxon>
        <taxon>Phocoena</taxon>
    </lineage>
</organism>
<dbReference type="PANTHER" id="PTHR43570:SF6">
    <property type="entry name" value="ALDEHYDE DEHYDROGENASE FAMILY 3 MEMBER B2"/>
    <property type="match status" value="1"/>
</dbReference>
<name>A0A8C9C6G6_PHOSS</name>
<dbReference type="Gene3D" id="3.40.309.10">
    <property type="entry name" value="Aldehyde Dehydrogenase, Chain A, domain 2"/>
    <property type="match status" value="1"/>
</dbReference>
<evidence type="ECO:0000259" key="6">
    <source>
        <dbReference type="Pfam" id="PF00171"/>
    </source>
</evidence>
<dbReference type="SUPFAM" id="SSF53720">
    <property type="entry name" value="ALDH-like"/>
    <property type="match status" value="1"/>
</dbReference>
<feature type="compositionally biased region" description="Basic and acidic residues" evidence="5">
    <location>
        <begin position="8"/>
        <end position="31"/>
    </location>
</feature>
<keyword evidence="2 4" id="KW-0560">Oxidoreductase</keyword>
<evidence type="ECO:0000256" key="5">
    <source>
        <dbReference type="SAM" id="MobiDB-lite"/>
    </source>
</evidence>
<dbReference type="GO" id="GO:0005737">
    <property type="term" value="C:cytoplasm"/>
    <property type="evidence" value="ECO:0007669"/>
    <property type="project" value="TreeGrafter"/>
</dbReference>
<evidence type="ECO:0000256" key="2">
    <source>
        <dbReference type="ARBA" id="ARBA00023002"/>
    </source>
</evidence>
<feature type="active site" evidence="3">
    <location>
        <position position="206"/>
    </location>
</feature>
<evidence type="ECO:0000256" key="3">
    <source>
        <dbReference type="PROSITE-ProRule" id="PRU10007"/>
    </source>
</evidence>
<dbReference type="InterPro" id="IPR016162">
    <property type="entry name" value="Ald_DH_N"/>
</dbReference>
<dbReference type="InterPro" id="IPR015590">
    <property type="entry name" value="Aldehyde_DH_dom"/>
</dbReference>
<dbReference type="InterPro" id="IPR016161">
    <property type="entry name" value="Ald_DH/histidinol_DH"/>
</dbReference>
<reference evidence="7" key="1">
    <citation type="submission" date="2019-08" db="EMBL/GenBank/DDBJ databases">
        <title>Phocoena sinus (Vaquita) genome, mPhoSin1, primary haplotype.</title>
        <authorList>
            <person name="Morin P."/>
            <person name="Mountcastle J."/>
            <person name="Fungtammasan C."/>
            <person name="Rhie A."/>
            <person name="Rojas-Bracho L."/>
            <person name="Smith C.R."/>
            <person name="Taylor B.L."/>
            <person name="Gulland F.M.D."/>
            <person name="Musser W."/>
            <person name="Houck M."/>
            <person name="Haase B."/>
            <person name="Paez S."/>
            <person name="Howe K."/>
            <person name="Torrance J."/>
            <person name="Formenti G."/>
            <person name="Phillippy A."/>
            <person name="Ryder O."/>
            <person name="Jarvis E.D."/>
            <person name="Fedrigo O."/>
        </authorList>
    </citation>
    <scope>NUCLEOTIDE SEQUENCE [LARGE SCALE GENOMIC DNA]</scope>
</reference>
<dbReference type="GO" id="GO:0006081">
    <property type="term" value="P:aldehyde metabolic process"/>
    <property type="evidence" value="ECO:0007669"/>
    <property type="project" value="InterPro"/>
</dbReference>